<dbReference type="STRING" id="56408.A0A1E5R870"/>
<dbReference type="InterPro" id="IPR000952">
    <property type="entry name" value="AB_hydrolase_4_CS"/>
</dbReference>
<keyword evidence="7" id="KW-1185">Reference proteome</keyword>
<evidence type="ECO:0000256" key="1">
    <source>
        <dbReference type="ARBA" id="ARBA00010884"/>
    </source>
</evidence>
<evidence type="ECO:0000256" key="2">
    <source>
        <dbReference type="ARBA" id="ARBA00022487"/>
    </source>
</evidence>
<dbReference type="PANTHER" id="PTHR10794:SF63">
    <property type="entry name" value="ALPHA_BETA HYDROLASE 1, ISOFORM A"/>
    <property type="match status" value="1"/>
</dbReference>
<dbReference type="EMBL" id="LPNM01000009">
    <property type="protein sequence ID" value="OEJ83105.1"/>
    <property type="molecule type" value="Genomic_DNA"/>
</dbReference>
<dbReference type="PANTHER" id="PTHR10794">
    <property type="entry name" value="ABHYDROLASE DOMAIN-CONTAINING PROTEIN"/>
    <property type="match status" value="1"/>
</dbReference>
<evidence type="ECO:0000256" key="4">
    <source>
        <dbReference type="PIRSR" id="PIRSR005211-1"/>
    </source>
</evidence>
<organism evidence="6 7">
    <name type="scientific">Hanseniaspora osmophila</name>
    <dbReference type="NCBI Taxonomy" id="56408"/>
    <lineage>
        <taxon>Eukaryota</taxon>
        <taxon>Fungi</taxon>
        <taxon>Dikarya</taxon>
        <taxon>Ascomycota</taxon>
        <taxon>Saccharomycotina</taxon>
        <taxon>Saccharomycetes</taxon>
        <taxon>Saccharomycodales</taxon>
        <taxon>Saccharomycodaceae</taxon>
        <taxon>Hanseniaspora</taxon>
    </lineage>
</organism>
<evidence type="ECO:0000313" key="7">
    <source>
        <dbReference type="Proteomes" id="UP000095728"/>
    </source>
</evidence>
<dbReference type="Gene3D" id="3.40.50.1820">
    <property type="entry name" value="alpha/beta hydrolase"/>
    <property type="match status" value="1"/>
</dbReference>
<comment type="similarity">
    <text evidence="1">Belongs to the AB hydrolase superfamily. AB hydrolase 4 family.</text>
</comment>
<dbReference type="Pfam" id="PF00561">
    <property type="entry name" value="Abhydrolase_1"/>
    <property type="match status" value="1"/>
</dbReference>
<keyword evidence="2" id="KW-0719">Serine esterase</keyword>
<name>A0A1E5R870_9ASCO</name>
<dbReference type="PROSITE" id="PS01133">
    <property type="entry name" value="UPF0017"/>
    <property type="match status" value="1"/>
</dbReference>
<comment type="caution">
    <text evidence="6">The sequence shown here is derived from an EMBL/GenBank/DDBJ whole genome shotgun (WGS) entry which is preliminary data.</text>
</comment>
<dbReference type="OrthoDB" id="5954035at2759"/>
<feature type="active site" description="Charge relay system" evidence="4">
    <location>
        <position position="238"/>
    </location>
</feature>
<protein>
    <submittedName>
        <fullName evidence="6">Putative esterase</fullName>
    </submittedName>
</protein>
<dbReference type="GO" id="GO:0008126">
    <property type="term" value="F:acetylesterase activity"/>
    <property type="evidence" value="ECO:0007669"/>
    <property type="project" value="TreeGrafter"/>
</dbReference>
<dbReference type="InterPro" id="IPR012020">
    <property type="entry name" value="ABHD4"/>
</dbReference>
<keyword evidence="3" id="KW-0378">Hydrolase</keyword>
<reference evidence="7" key="1">
    <citation type="journal article" date="2016" name="Genome Announc.">
        <title>Genome sequences of three species of Hanseniaspora isolated from spontaneous wine fermentations.</title>
        <authorList>
            <person name="Sternes P.R."/>
            <person name="Lee D."/>
            <person name="Kutyna D.R."/>
            <person name="Borneman A.R."/>
        </authorList>
    </citation>
    <scope>NUCLEOTIDE SEQUENCE [LARGE SCALE GENOMIC DNA]</scope>
    <source>
        <strain evidence="7">AWRI3579</strain>
    </source>
</reference>
<feature type="active site" description="Charge relay system" evidence="4">
    <location>
        <position position="370"/>
    </location>
</feature>
<dbReference type="FunCoup" id="A0A1E5R870">
    <property type="interactions" value="253"/>
</dbReference>
<feature type="domain" description="AB hydrolase-1" evidence="5">
    <location>
        <begin position="158"/>
        <end position="399"/>
    </location>
</feature>
<feature type="unsure residue" description="D or N" evidence="6">
    <location>
        <position position="14"/>
    </location>
</feature>
<dbReference type="InterPro" id="IPR029058">
    <property type="entry name" value="AB_hydrolase_fold"/>
</dbReference>
<dbReference type="Proteomes" id="UP000095728">
    <property type="component" value="Unassembled WGS sequence"/>
</dbReference>
<sequence>MVFTNTSVDLISPDDPIKYVDTNAPDHQGLTLQDIIKNHAPQFLQNADLYLSRRLFNGHLQTIYTSYMQSSTKVMATNTHAAYYRRLVLNYTDGGEGTLDISVSSDEFASASKTNHTKQDLPDNVINQTKPLPENISFLTREEVKNFTNSKNAHDSSPLVLILHGLTGGSNEAYVTSLIQGFQKNGINPCVLNSRGCAFSSITTPLLYNGFWTDDVRFAVNYLKSIQPERKIYLVGISLGASVLTNYLGQEGENSKVELGIGISVPWDMILSWQHLDSSMIGRVYSKYMKNNCVELLNNNMDVLETTTNPHLKLNAETFEKTAYLRDFDNNFTAKMFGFNSAGEYYRHASCVNRLFAIRTPYVGLNSTDDPILGPYIPVEDAKLNPFVNLVTTQRGGHVGWISSNKERWFVAPIVGLIIGFHKEVATKNDVHMVVPQPSLPIKTKSAFDRLIM</sequence>
<gene>
    <name evidence="6" type="ORF">AWRI3579_g3427</name>
</gene>
<dbReference type="InParanoid" id="A0A1E5R870"/>
<evidence type="ECO:0000259" key="5">
    <source>
        <dbReference type="Pfam" id="PF00561"/>
    </source>
</evidence>
<dbReference type="AlphaFoldDB" id="A0A1E5R870"/>
<dbReference type="GO" id="GO:0047372">
    <property type="term" value="F:monoacylglycerol lipase activity"/>
    <property type="evidence" value="ECO:0007669"/>
    <property type="project" value="TreeGrafter"/>
</dbReference>
<accession>A0A1E5R870</accession>
<evidence type="ECO:0000313" key="6">
    <source>
        <dbReference type="EMBL" id="OEJ83105.1"/>
    </source>
</evidence>
<dbReference type="PIRSF" id="PIRSF005211">
    <property type="entry name" value="Ab_hydro_YheT"/>
    <property type="match status" value="1"/>
</dbReference>
<feature type="active site" description="Charge relay system" evidence="4">
    <location>
        <position position="398"/>
    </location>
</feature>
<dbReference type="InterPro" id="IPR050960">
    <property type="entry name" value="AB_hydrolase_4_sf"/>
</dbReference>
<dbReference type="SUPFAM" id="SSF53474">
    <property type="entry name" value="alpha/beta-Hydrolases"/>
    <property type="match status" value="1"/>
</dbReference>
<dbReference type="GO" id="GO:0051792">
    <property type="term" value="P:medium-chain fatty acid biosynthetic process"/>
    <property type="evidence" value="ECO:0007669"/>
    <property type="project" value="TreeGrafter"/>
</dbReference>
<dbReference type="GO" id="GO:0051793">
    <property type="term" value="P:medium-chain fatty acid catabolic process"/>
    <property type="evidence" value="ECO:0007669"/>
    <property type="project" value="TreeGrafter"/>
</dbReference>
<evidence type="ECO:0000256" key="3">
    <source>
        <dbReference type="ARBA" id="ARBA00022801"/>
    </source>
</evidence>
<proteinExistence type="inferred from homology"/>
<dbReference type="InterPro" id="IPR000073">
    <property type="entry name" value="AB_hydrolase_1"/>
</dbReference>